<dbReference type="GO" id="GO:0016787">
    <property type="term" value="F:hydrolase activity"/>
    <property type="evidence" value="ECO:0007669"/>
    <property type="project" value="UniProtKB-KW"/>
</dbReference>
<dbReference type="InterPro" id="IPR000073">
    <property type="entry name" value="AB_hydrolase_1"/>
</dbReference>
<dbReference type="GO" id="GO:0016020">
    <property type="term" value="C:membrane"/>
    <property type="evidence" value="ECO:0007669"/>
    <property type="project" value="TreeGrafter"/>
</dbReference>
<dbReference type="Proteomes" id="UP000307874">
    <property type="component" value="Unassembled WGS sequence"/>
</dbReference>
<name>A0A5C4JPZ9_9HYPH</name>
<feature type="domain" description="AB hydrolase-1" evidence="2">
    <location>
        <begin position="47"/>
        <end position="286"/>
    </location>
</feature>
<dbReference type="EMBL" id="VCLB01000007">
    <property type="protein sequence ID" value="TNB47214.1"/>
    <property type="molecule type" value="Genomic_DNA"/>
</dbReference>
<proteinExistence type="predicted"/>
<dbReference type="AlphaFoldDB" id="A0A5C4JPZ9"/>
<dbReference type="SUPFAM" id="SSF53474">
    <property type="entry name" value="alpha/beta-Hydrolases"/>
    <property type="match status" value="1"/>
</dbReference>
<evidence type="ECO:0000259" key="2">
    <source>
        <dbReference type="Pfam" id="PF00561"/>
    </source>
</evidence>
<keyword evidence="1 3" id="KW-0378">Hydrolase</keyword>
<dbReference type="Gene3D" id="3.40.50.1820">
    <property type="entry name" value="alpha/beta hydrolase"/>
    <property type="match status" value="1"/>
</dbReference>
<dbReference type="PANTHER" id="PTHR43798:SF31">
    <property type="entry name" value="AB HYDROLASE SUPERFAMILY PROTEIN YCLE"/>
    <property type="match status" value="1"/>
</dbReference>
<dbReference type="InterPro" id="IPR050266">
    <property type="entry name" value="AB_hydrolase_sf"/>
</dbReference>
<reference evidence="3 4" key="1">
    <citation type="submission" date="2019-05" db="EMBL/GenBank/DDBJ databases">
        <authorList>
            <person name="Lee S.D."/>
        </authorList>
    </citation>
    <scope>NUCLEOTIDE SEQUENCE [LARGE SCALE GENOMIC DNA]</scope>
    <source>
        <strain evidence="3 4">GH2-6</strain>
    </source>
</reference>
<keyword evidence="4" id="KW-1185">Reference proteome</keyword>
<dbReference type="RefSeq" id="WP_138749045.1">
    <property type="nucleotide sequence ID" value="NZ_VCLB01000007.1"/>
</dbReference>
<evidence type="ECO:0000313" key="4">
    <source>
        <dbReference type="Proteomes" id="UP000307874"/>
    </source>
</evidence>
<dbReference type="Pfam" id="PF00561">
    <property type="entry name" value="Abhydrolase_1"/>
    <property type="match status" value="1"/>
</dbReference>
<accession>A0A5C4JPZ9</accession>
<dbReference type="OrthoDB" id="9796770at2"/>
<dbReference type="PANTHER" id="PTHR43798">
    <property type="entry name" value="MONOACYLGLYCEROL LIPASE"/>
    <property type="match status" value="1"/>
</dbReference>
<sequence>MFFYGSNMSDFVSPVTDRGERSGFLLSGGFRLSFKVEGQGHPILVIGSAAYYARCFPAFLRQRCRFHFIDHCGFAARIDASDDRDFSLDRVVEDIERMRRDLALDRFCILGHSGHGYMALAYAARFPQHVTHVVMVGTAPSQSAAMLEAAEARFEAEADAGRKAVLQRDLAALADDIAVEPDARFRHLLLRLAARSWFDPSYDARPLWKDVPVNDPVFDHLWGEVFRDIDIRALAEKLDVPVMIALGAHDYLIGPPRTWQAYLPAFAKVRLETFAKSGHTPPLEEPEAFAEALLSFMEQ</sequence>
<evidence type="ECO:0000256" key="1">
    <source>
        <dbReference type="ARBA" id="ARBA00022801"/>
    </source>
</evidence>
<reference evidence="3 4" key="2">
    <citation type="submission" date="2019-06" db="EMBL/GenBank/DDBJ databases">
        <title>Martelella lutilitoris sp. nov., isolated from a tidal mudflat.</title>
        <authorList>
            <person name="Kim Y.-J."/>
        </authorList>
    </citation>
    <scope>NUCLEOTIDE SEQUENCE [LARGE SCALE GENOMIC DNA]</scope>
    <source>
        <strain evidence="3 4">GH2-6</strain>
    </source>
</reference>
<protein>
    <submittedName>
        <fullName evidence="3">Alpha/beta hydrolase</fullName>
    </submittedName>
</protein>
<dbReference type="InterPro" id="IPR029058">
    <property type="entry name" value="AB_hydrolase_fold"/>
</dbReference>
<comment type="caution">
    <text evidence="3">The sequence shown here is derived from an EMBL/GenBank/DDBJ whole genome shotgun (WGS) entry which is preliminary data.</text>
</comment>
<organism evidence="3 4">
    <name type="scientific">Martelella lutilitoris</name>
    <dbReference type="NCBI Taxonomy" id="2583532"/>
    <lineage>
        <taxon>Bacteria</taxon>
        <taxon>Pseudomonadati</taxon>
        <taxon>Pseudomonadota</taxon>
        <taxon>Alphaproteobacteria</taxon>
        <taxon>Hyphomicrobiales</taxon>
        <taxon>Aurantimonadaceae</taxon>
        <taxon>Martelella</taxon>
    </lineage>
</organism>
<evidence type="ECO:0000313" key="3">
    <source>
        <dbReference type="EMBL" id="TNB47214.1"/>
    </source>
</evidence>
<gene>
    <name evidence="3" type="ORF">FF124_13645</name>
</gene>